<feature type="coiled-coil region" evidence="6">
    <location>
        <begin position="191"/>
        <end position="222"/>
    </location>
</feature>
<dbReference type="GO" id="GO:0005634">
    <property type="term" value="C:nucleus"/>
    <property type="evidence" value="ECO:0007669"/>
    <property type="project" value="UniProtKB-SubCell"/>
</dbReference>
<proteinExistence type="predicted"/>
<keyword evidence="6" id="KW-0175">Coiled coil</keyword>
<sequence>MSSPRSPKRRKILSSINPPEHDADHDDKPSHRGRQRTASEHDDLPRQAPEPSDTHAGGSGAESAPRVTKFRFKSKSHRRHRSQDSSSSRRHHRRPRSPSPSGSTSPRKHHHHQAQDPFSAPLDPDVAFRESLFDAMADDEGAAYWQTVYGQPIHVYPPTRTNPQGELERMTDDEYAAHVRQKMWERTHAGLIEERAARERQREEEERAREEGRRIAEEMERSLRRGEERRRNKMWKGKWDEYVRTWSEWEGGGAAGVEGIPWPAGWKGTQGGEGERDAKAEEKTVRAFFVRGLGLEEVGEREFAARLKDERVRWHPDKMQQRLGGTVDTAVMRDVTAIFQVIDGLWNDTRKGSG</sequence>
<reference evidence="8" key="1">
    <citation type="submission" date="2023-06" db="EMBL/GenBank/DDBJ databases">
        <title>Genome-scale phylogeny and comparative genomics of the fungal order Sordariales.</title>
        <authorList>
            <consortium name="Lawrence Berkeley National Laboratory"/>
            <person name="Hensen N."/>
            <person name="Bonometti L."/>
            <person name="Westerberg I."/>
            <person name="Brannstrom I.O."/>
            <person name="Guillou S."/>
            <person name="Cros-Aarteil S."/>
            <person name="Calhoun S."/>
            <person name="Haridas S."/>
            <person name="Kuo A."/>
            <person name="Mondo S."/>
            <person name="Pangilinan J."/>
            <person name="Riley R."/>
            <person name="Labutti K."/>
            <person name="Andreopoulos B."/>
            <person name="Lipzen A."/>
            <person name="Chen C."/>
            <person name="Yanf M."/>
            <person name="Daum C."/>
            <person name="Ng V."/>
            <person name="Clum A."/>
            <person name="Steindorff A."/>
            <person name="Ohm R."/>
            <person name="Martin F."/>
            <person name="Silar P."/>
            <person name="Natvig D."/>
            <person name="Lalanne C."/>
            <person name="Gautier V."/>
            <person name="Ament-Velasquez S.L."/>
            <person name="Kruys A."/>
            <person name="Hutchinson M.I."/>
            <person name="Powell A.J."/>
            <person name="Barry K."/>
            <person name="Miller A.N."/>
            <person name="Grigoriev I.V."/>
            <person name="Debuchy R."/>
            <person name="Gladieux P."/>
            <person name="Thoren M.H."/>
            <person name="Johannesson H."/>
        </authorList>
    </citation>
    <scope>NUCLEOTIDE SEQUENCE</scope>
    <source>
        <strain evidence="8">SMH4607-1</strain>
    </source>
</reference>
<evidence type="ECO:0000256" key="5">
    <source>
        <dbReference type="ARBA" id="ARBA00023242"/>
    </source>
</evidence>
<dbReference type="AlphaFoldDB" id="A0AA40A8E6"/>
<dbReference type="GO" id="GO:0043124">
    <property type="term" value="P:negative regulation of canonical NF-kappaB signal transduction"/>
    <property type="evidence" value="ECO:0007669"/>
    <property type="project" value="InterPro"/>
</dbReference>
<comment type="subcellular location">
    <subcellularLocation>
        <location evidence="1">Nucleus</location>
    </subcellularLocation>
</comment>
<evidence type="ECO:0000256" key="2">
    <source>
        <dbReference type="ARBA" id="ARBA00022553"/>
    </source>
</evidence>
<evidence type="ECO:0000313" key="8">
    <source>
        <dbReference type="EMBL" id="KAK0711210.1"/>
    </source>
</evidence>
<organism evidence="8 9">
    <name type="scientific">Lasiosphaeris hirsuta</name>
    <dbReference type="NCBI Taxonomy" id="260670"/>
    <lineage>
        <taxon>Eukaryota</taxon>
        <taxon>Fungi</taxon>
        <taxon>Dikarya</taxon>
        <taxon>Ascomycota</taxon>
        <taxon>Pezizomycotina</taxon>
        <taxon>Sordariomycetes</taxon>
        <taxon>Sordariomycetidae</taxon>
        <taxon>Sordariales</taxon>
        <taxon>Lasiosphaeriaceae</taxon>
        <taxon>Lasiosphaeris</taxon>
    </lineage>
</organism>
<keyword evidence="4" id="KW-0040">ANK repeat</keyword>
<feature type="compositionally biased region" description="Basic residues" evidence="7">
    <location>
        <begin position="1"/>
        <end position="12"/>
    </location>
</feature>
<feature type="region of interest" description="Disordered" evidence="7">
    <location>
        <begin position="1"/>
        <end position="125"/>
    </location>
</feature>
<feature type="compositionally biased region" description="Basic residues" evidence="7">
    <location>
        <begin position="68"/>
        <end position="81"/>
    </location>
</feature>
<evidence type="ECO:0000256" key="3">
    <source>
        <dbReference type="ARBA" id="ARBA00022737"/>
    </source>
</evidence>
<name>A0AA40A8E6_9PEZI</name>
<keyword evidence="9" id="KW-1185">Reference proteome</keyword>
<dbReference type="Proteomes" id="UP001172102">
    <property type="component" value="Unassembled WGS sequence"/>
</dbReference>
<protein>
    <submittedName>
        <fullName evidence="8">Uncharacterized protein</fullName>
    </submittedName>
</protein>
<accession>A0AA40A8E6</accession>
<keyword evidence="3" id="KW-0677">Repeat</keyword>
<evidence type="ECO:0000256" key="6">
    <source>
        <dbReference type="SAM" id="Coils"/>
    </source>
</evidence>
<dbReference type="EMBL" id="JAUKUA010000005">
    <property type="protein sequence ID" value="KAK0711210.1"/>
    <property type="molecule type" value="Genomic_DNA"/>
</dbReference>
<evidence type="ECO:0000256" key="4">
    <source>
        <dbReference type="ARBA" id="ARBA00023043"/>
    </source>
</evidence>
<evidence type="ECO:0000256" key="1">
    <source>
        <dbReference type="ARBA" id="ARBA00004123"/>
    </source>
</evidence>
<keyword evidence="5" id="KW-0539">Nucleus</keyword>
<feature type="compositionally biased region" description="Basic and acidic residues" evidence="7">
    <location>
        <begin position="19"/>
        <end position="30"/>
    </location>
</feature>
<dbReference type="InterPro" id="IPR038753">
    <property type="entry name" value="NFKBIL1"/>
</dbReference>
<evidence type="ECO:0000256" key="7">
    <source>
        <dbReference type="SAM" id="MobiDB-lite"/>
    </source>
</evidence>
<comment type="caution">
    <text evidence="8">The sequence shown here is derived from an EMBL/GenBank/DDBJ whole genome shotgun (WGS) entry which is preliminary data.</text>
</comment>
<dbReference type="PANTHER" id="PTHR15263:SF1">
    <property type="entry name" value="NF-KAPPA-B INHIBITOR-LIKE PROTEIN 1"/>
    <property type="match status" value="1"/>
</dbReference>
<evidence type="ECO:0000313" key="9">
    <source>
        <dbReference type="Proteomes" id="UP001172102"/>
    </source>
</evidence>
<dbReference type="PANTHER" id="PTHR15263">
    <property type="entry name" value="I-KAPPA-B-LIKE PROTEIN IKBL"/>
    <property type="match status" value="1"/>
</dbReference>
<keyword evidence="2" id="KW-0597">Phosphoprotein</keyword>
<gene>
    <name evidence="8" type="ORF">B0H67DRAFT_491504</name>
</gene>